<evidence type="ECO:0008006" key="3">
    <source>
        <dbReference type="Google" id="ProtNLM"/>
    </source>
</evidence>
<evidence type="ECO:0000313" key="1">
    <source>
        <dbReference type="EMBL" id="QDS71878.1"/>
    </source>
</evidence>
<sequence length="228" mass="25666">MLPPSNTTLPRNEVSKARNGIAFSTELTVLPAILNLPRELRDKIYRSLLVYDAPLVETTGSDSPDIVDASILLVSRQISMEGQDILYRHNTFSVRISSTRRAPVLQYASNLRVSVSNVDIMNTSQHHLVDFLLSCKELHTLKLVFDINSSQHKLKSSLRSWEQTVELLADVKVKRKVDLTVKVALYVGSISGIWSVRNEYPKPPPRNPQKRLYLSLKALETAMLSGKD</sequence>
<reference evidence="1 2" key="1">
    <citation type="submission" date="2019-07" db="EMBL/GenBank/DDBJ databases">
        <title>Finished genome of Venturia effusa.</title>
        <authorList>
            <person name="Young C.A."/>
            <person name="Cox M.P."/>
            <person name="Ganley A.R.D."/>
            <person name="David W.J."/>
        </authorList>
    </citation>
    <scope>NUCLEOTIDE SEQUENCE [LARGE SCALE GENOMIC DNA]</scope>
    <source>
        <strain evidence="2">albino</strain>
    </source>
</reference>
<dbReference type="AlphaFoldDB" id="A0A517L8A8"/>
<keyword evidence="2" id="KW-1185">Reference proteome</keyword>
<accession>A0A517L8A8</accession>
<organism evidence="1 2">
    <name type="scientific">Venturia effusa</name>
    <dbReference type="NCBI Taxonomy" id="50376"/>
    <lineage>
        <taxon>Eukaryota</taxon>
        <taxon>Fungi</taxon>
        <taxon>Dikarya</taxon>
        <taxon>Ascomycota</taxon>
        <taxon>Pezizomycotina</taxon>
        <taxon>Dothideomycetes</taxon>
        <taxon>Pleosporomycetidae</taxon>
        <taxon>Venturiales</taxon>
        <taxon>Venturiaceae</taxon>
        <taxon>Venturia</taxon>
    </lineage>
</organism>
<dbReference type="EMBL" id="CP042190">
    <property type="protein sequence ID" value="QDS71878.1"/>
    <property type="molecule type" value="Genomic_DNA"/>
</dbReference>
<name>A0A517L8A8_9PEZI</name>
<protein>
    <recommendedName>
        <fullName evidence="3">F-box domain-containing protein</fullName>
    </recommendedName>
</protein>
<proteinExistence type="predicted"/>
<dbReference type="OrthoDB" id="5229512at2759"/>
<gene>
    <name evidence="1" type="ORF">FKW77_010139</name>
</gene>
<dbReference type="Proteomes" id="UP000316270">
    <property type="component" value="Chromosome 6"/>
</dbReference>
<evidence type="ECO:0000313" key="2">
    <source>
        <dbReference type="Proteomes" id="UP000316270"/>
    </source>
</evidence>